<organism evidence="1 2">
    <name type="scientific">Clunio marinus</name>
    <dbReference type="NCBI Taxonomy" id="568069"/>
    <lineage>
        <taxon>Eukaryota</taxon>
        <taxon>Metazoa</taxon>
        <taxon>Ecdysozoa</taxon>
        <taxon>Arthropoda</taxon>
        <taxon>Hexapoda</taxon>
        <taxon>Insecta</taxon>
        <taxon>Pterygota</taxon>
        <taxon>Neoptera</taxon>
        <taxon>Endopterygota</taxon>
        <taxon>Diptera</taxon>
        <taxon>Nematocera</taxon>
        <taxon>Chironomoidea</taxon>
        <taxon>Chironomidae</taxon>
        <taxon>Clunio</taxon>
    </lineage>
</organism>
<dbReference type="EMBL" id="CVRI01000009">
    <property type="protein sequence ID" value="CRK88620.1"/>
    <property type="molecule type" value="Genomic_DNA"/>
</dbReference>
<dbReference type="InterPro" id="IPR008790">
    <property type="entry name" value="Poxvirus_ser/thr_kinase"/>
</dbReference>
<dbReference type="GO" id="GO:0004672">
    <property type="term" value="F:protein kinase activity"/>
    <property type="evidence" value="ECO:0007669"/>
    <property type="project" value="InterPro"/>
</dbReference>
<proteinExistence type="predicted"/>
<protein>
    <submittedName>
        <fullName evidence="1">CLUMA_CG002412, isoform A</fullName>
    </submittedName>
</protein>
<accession>A0A1J1HMJ7</accession>
<evidence type="ECO:0000313" key="2">
    <source>
        <dbReference type="Proteomes" id="UP000183832"/>
    </source>
</evidence>
<dbReference type="Proteomes" id="UP000183832">
    <property type="component" value="Unassembled WGS sequence"/>
</dbReference>
<name>A0A1J1HMJ7_9DIPT</name>
<reference evidence="1 2" key="1">
    <citation type="submission" date="2015-04" db="EMBL/GenBank/DDBJ databases">
        <authorList>
            <person name="Syromyatnikov M.Y."/>
            <person name="Popov V.N."/>
        </authorList>
    </citation>
    <scope>NUCLEOTIDE SEQUENCE [LARGE SCALE GENOMIC DNA]</scope>
</reference>
<dbReference type="AlphaFoldDB" id="A0A1J1HMJ7"/>
<keyword evidence="2" id="KW-1185">Reference proteome</keyword>
<evidence type="ECO:0000313" key="1">
    <source>
        <dbReference type="EMBL" id="CRK88620.1"/>
    </source>
</evidence>
<sequence length="138" mass="16725">MWHYFCLKPFQTTVEKTNYQDNGKYCLIKNSIVFCGLNYCRAFCKRLNDFFFPQQLKAVIKLTKFILLRDKWLISINYRTHVSQASYHAVLCKYHRDMIWEKIICEDEKLSQRYETMAQKKCNESFRRRKQEKAGVVI</sequence>
<dbReference type="Pfam" id="PF05445">
    <property type="entry name" value="Pox_ser-thr_kin"/>
    <property type="match status" value="1"/>
</dbReference>
<gene>
    <name evidence="1" type="ORF">CLUMA_CG002412</name>
</gene>
<dbReference type="GO" id="GO:0005524">
    <property type="term" value="F:ATP binding"/>
    <property type="evidence" value="ECO:0007669"/>
    <property type="project" value="InterPro"/>
</dbReference>